<dbReference type="InterPro" id="IPR006140">
    <property type="entry name" value="D-isomer_DH_NAD-bd"/>
</dbReference>
<dbReference type="GO" id="GO:0051287">
    <property type="term" value="F:NAD binding"/>
    <property type="evidence" value="ECO:0007669"/>
    <property type="project" value="InterPro"/>
</dbReference>
<comment type="caution">
    <text evidence="5">The sequence shown here is derived from an EMBL/GenBank/DDBJ whole genome shotgun (WGS) entry which is preliminary data.</text>
</comment>
<dbReference type="PANTHER" id="PTHR43333">
    <property type="entry name" value="2-HACID_DH_C DOMAIN-CONTAINING PROTEIN"/>
    <property type="match status" value="1"/>
</dbReference>
<name>A0A430MA84_9HYPO</name>
<proteinExistence type="predicted"/>
<gene>
    <name evidence="5" type="ORF">BHE90_000656</name>
</gene>
<keyword evidence="1" id="KW-0560">Oxidoreductase</keyword>
<dbReference type="AlphaFoldDB" id="A0A430MA84"/>
<dbReference type="SUPFAM" id="SSF51735">
    <property type="entry name" value="NAD(P)-binding Rossmann-fold domains"/>
    <property type="match status" value="1"/>
</dbReference>
<dbReference type="Gene3D" id="3.40.50.720">
    <property type="entry name" value="NAD(P)-binding Rossmann-like Domain"/>
    <property type="match status" value="2"/>
</dbReference>
<evidence type="ECO:0000256" key="1">
    <source>
        <dbReference type="ARBA" id="ARBA00023002"/>
    </source>
</evidence>
<organism evidence="5 6">
    <name type="scientific">Fusarium euwallaceae</name>
    <dbReference type="NCBI Taxonomy" id="1147111"/>
    <lineage>
        <taxon>Eukaryota</taxon>
        <taxon>Fungi</taxon>
        <taxon>Dikarya</taxon>
        <taxon>Ascomycota</taxon>
        <taxon>Pezizomycotina</taxon>
        <taxon>Sordariomycetes</taxon>
        <taxon>Hypocreomycetidae</taxon>
        <taxon>Hypocreales</taxon>
        <taxon>Nectriaceae</taxon>
        <taxon>Fusarium</taxon>
        <taxon>Fusarium solani species complex</taxon>
    </lineage>
</organism>
<dbReference type="PANTHER" id="PTHR43333:SF1">
    <property type="entry name" value="D-ISOMER SPECIFIC 2-HYDROXYACID DEHYDROGENASE NAD-BINDING DOMAIN-CONTAINING PROTEIN"/>
    <property type="match status" value="1"/>
</dbReference>
<dbReference type="PROSITE" id="PS00065">
    <property type="entry name" value="D_2_HYDROXYACID_DH_1"/>
    <property type="match status" value="1"/>
</dbReference>
<evidence type="ECO:0000259" key="4">
    <source>
        <dbReference type="Pfam" id="PF02826"/>
    </source>
</evidence>
<evidence type="ECO:0000313" key="5">
    <source>
        <dbReference type="EMBL" id="RTE84882.1"/>
    </source>
</evidence>
<feature type="compositionally biased region" description="Polar residues" evidence="3">
    <location>
        <begin position="1"/>
        <end position="11"/>
    </location>
</feature>
<accession>A0A430MA84</accession>
<feature type="compositionally biased region" description="Basic and acidic residues" evidence="3">
    <location>
        <begin position="262"/>
        <end position="271"/>
    </location>
</feature>
<reference evidence="5 6" key="1">
    <citation type="submission" date="2017-06" db="EMBL/GenBank/DDBJ databases">
        <title>Comparative genomic analysis of Ambrosia Fusariam Clade fungi.</title>
        <authorList>
            <person name="Stajich J.E."/>
            <person name="Carrillo J."/>
            <person name="Kijimoto T."/>
            <person name="Eskalen A."/>
            <person name="O'Donnell K."/>
            <person name="Kasson M."/>
        </authorList>
    </citation>
    <scope>NUCLEOTIDE SEQUENCE [LARGE SCALE GENOMIC DNA]</scope>
    <source>
        <strain evidence="5 6">UCR1854</strain>
    </source>
</reference>
<dbReference type="InterPro" id="IPR029752">
    <property type="entry name" value="D-isomer_DH_CS1"/>
</dbReference>
<keyword evidence="2" id="KW-0520">NAD</keyword>
<evidence type="ECO:0000256" key="3">
    <source>
        <dbReference type="SAM" id="MobiDB-lite"/>
    </source>
</evidence>
<evidence type="ECO:0000313" key="6">
    <source>
        <dbReference type="Proteomes" id="UP000287124"/>
    </source>
</evidence>
<feature type="domain" description="D-isomer specific 2-hydroxyacid dehydrogenase NAD-binding" evidence="4">
    <location>
        <begin position="192"/>
        <end position="264"/>
    </location>
</feature>
<dbReference type="EMBL" id="MIKF01000004">
    <property type="protein sequence ID" value="RTE84882.1"/>
    <property type="molecule type" value="Genomic_DNA"/>
</dbReference>
<feature type="region of interest" description="Disordered" evidence="3">
    <location>
        <begin position="1"/>
        <end position="30"/>
    </location>
</feature>
<evidence type="ECO:0000256" key="2">
    <source>
        <dbReference type="ARBA" id="ARBA00023027"/>
    </source>
</evidence>
<feature type="domain" description="D-isomer specific 2-hydroxyacid dehydrogenase NAD-binding" evidence="4">
    <location>
        <begin position="303"/>
        <end position="392"/>
    </location>
</feature>
<protein>
    <recommendedName>
        <fullName evidence="4">D-isomer specific 2-hydroxyacid dehydrogenase NAD-binding domain-containing protein</fullName>
    </recommendedName>
</protein>
<feature type="region of interest" description="Disordered" evidence="3">
    <location>
        <begin position="257"/>
        <end position="281"/>
    </location>
</feature>
<dbReference type="InterPro" id="IPR036291">
    <property type="entry name" value="NAD(P)-bd_dom_sf"/>
</dbReference>
<dbReference type="Pfam" id="PF02826">
    <property type="entry name" value="2-Hacid_dh_C"/>
    <property type="match status" value="2"/>
</dbReference>
<keyword evidence="6" id="KW-1185">Reference proteome</keyword>
<dbReference type="GO" id="GO:0016491">
    <property type="term" value="F:oxidoreductase activity"/>
    <property type="evidence" value="ECO:0007669"/>
    <property type="project" value="UniProtKB-KW"/>
</dbReference>
<sequence>MAQNTADQPSTEAAKPNTGGESPQAPTKPRVDPIAEAKLLELYYDFISELTKIRIIRYNRLTFAIMTLIKTLTNKTLKGHKAVIFTTVPAPQSQLDRIQEQFPDLKIVTRLQPWGAPLDPDWKEEEWKDTTVLLTATILPTREQAPHLQYVQLTSAGANHIIDRPLFSGTNIPFSTANGVHGPQIAEWIVSTFLTFQHHLKDYWKLQEEAKWKRLHQNPEDAEDTVGKRIGILGYGSIGRQTARVAKALGMDVHAYTLHPRPTPESRRDDSYSPEGLGDPEGKFPSKWFSGGSKEDIHAFLGSDLDLLVIATPLTAKTKNLIAKPEFQVLSKKRTFVTNIARGPIVNTDDLIEALNTGVIRGAALDVTDPEPLPDGHPLWSAKNITITPHISAASAAYYYRLLDIFRLNLERLSQGRDDLINKVNRKEGY</sequence>
<dbReference type="Proteomes" id="UP000287124">
    <property type="component" value="Unassembled WGS sequence"/>
</dbReference>
<dbReference type="CDD" id="cd12163">
    <property type="entry name" value="2-Hacid_dh_5"/>
    <property type="match status" value="1"/>
</dbReference>